<evidence type="ECO:0000313" key="1">
    <source>
        <dbReference type="EMBL" id="GAP83671.2"/>
    </source>
</evidence>
<keyword evidence="2" id="KW-1185">Reference proteome</keyword>
<dbReference type="AlphaFoldDB" id="A0A1S7UK79"/>
<gene>
    <name evidence="1" type="ORF">SAMD00023353_0500590</name>
</gene>
<organism evidence="1">
    <name type="scientific">Rosellinia necatrix</name>
    <name type="common">White root-rot fungus</name>
    <dbReference type="NCBI Taxonomy" id="77044"/>
    <lineage>
        <taxon>Eukaryota</taxon>
        <taxon>Fungi</taxon>
        <taxon>Dikarya</taxon>
        <taxon>Ascomycota</taxon>
        <taxon>Pezizomycotina</taxon>
        <taxon>Sordariomycetes</taxon>
        <taxon>Xylariomycetidae</taxon>
        <taxon>Xylariales</taxon>
        <taxon>Xylariaceae</taxon>
        <taxon>Rosellinia</taxon>
    </lineage>
</organism>
<reference evidence="1" key="1">
    <citation type="submission" date="2016-03" db="EMBL/GenBank/DDBJ databases">
        <title>Draft genome sequence of Rosellinia necatrix.</title>
        <authorList>
            <person name="Kanematsu S."/>
        </authorList>
    </citation>
    <scope>NUCLEOTIDE SEQUENCE [LARGE SCALE GENOMIC DNA]</scope>
    <source>
        <strain evidence="1">W97</strain>
    </source>
</reference>
<dbReference type="PANTHER" id="PTHR39596">
    <property type="match status" value="1"/>
</dbReference>
<evidence type="ECO:0008006" key="3">
    <source>
        <dbReference type="Google" id="ProtNLM"/>
    </source>
</evidence>
<sequence length="1101" mass="123357">MCKSKGWVGQVLSKPVVTFTEDDYEIRCWKYNTPGQSVAECFSDISLDTNLLLPSRLDLTRVHEYCENDVQGETLGLKLFSDIRNPQGPFLKLIDSVHHTWDQYTAQPGWTRRTSGFREYPQCLGQEILAYVFVISKVTQLRECRDSICEQRRIALDKAVPRCGWPALEALAVRALACWLPNFIQLILSVLLDLIPEDGRAILRDGFKADKRGHRHTVSEVEELPRVVCLNVDGVADLCRWVFRIAYGGNWSDEPRLRGQQTQAYNQLEGLLSRLGSYYETSALLATQQCRLRGPCPNRLWNVSMLGVGGVADLPSIAAVALRSEIGVGDQENPHLDCTEQSCLFSHKNSTLVPQHHACASEDCGPVAVFPKNVLNAALGSPGPVAEGRPKGRPWAPSAWRIGGGKPSLCVIGQRYMAISHVWADGTGERSRDSGEVNTCLMNYFSKIAHRLNCCGIWWDAISVPTGPLRAAAIDNMLVNYENAAATLVHDRELVDFEWRNDGSPAVAVILSSWFTRGWTAAELWASRKHPVKILFKDPDKTKTEPLIKDLDEDILAWDPKSMRSVNLDDLAALDAFGRIRGDFLLNREGLVPSYGHFVATDILRRLRDGGASGITTTSNLRDLLLNLRARVTSWVKDLFIIPGLMCLESIDSNSTGPQITRDILSHFGTILCSDLFHGEVPINPSGAWSWCPPSIFDLGVSQNSLSRRPISKCTLVKEGLLLGDFTAYTLKRDDVVVPFGRHPAVSSRISEALRDKWSCLLLTDPDDRDQSHRQYILTYPVWVGWVGRTLAISCHWAGCVYLGIPNAIDPYKPSKAALDKPFVTAKELGYSNMRLRLRGTGSVKFLFGADADEKNCLLPPMRPTAVSSALSSFARATIDRRGSCKWVIGMQTEKSGKVEWERRPQPVCVYPPNTTERLDDHERDIHPSFHAIIDESRDHNALDPLIVSKLPFYTKEESVLQRCEISHRDCKGIIHLAWSFPHAPVTDGPILRRIFRSPFHVMETGWTDTDMRIGWLTYSKHIATRCVRARGDGVEKNRDVQVITSSIREISAEILDWNKPLQEDELLHERRPRKYTSHGNLGDAIKGPTFDSLFKDIGLQ</sequence>
<proteinExistence type="predicted"/>
<name>A0A1S7UK79_ROSNE</name>
<protein>
    <recommendedName>
        <fullName evidence="3">Heterokaryon incompatibility domain-containing protein</fullName>
    </recommendedName>
</protein>
<accession>A0A1S7UK79</accession>
<evidence type="ECO:0000313" key="2">
    <source>
        <dbReference type="Proteomes" id="UP000054516"/>
    </source>
</evidence>
<dbReference type="EMBL" id="DF977450">
    <property type="protein sequence ID" value="GAP83671.2"/>
    <property type="molecule type" value="Genomic_DNA"/>
</dbReference>
<dbReference type="Proteomes" id="UP000054516">
    <property type="component" value="Unassembled WGS sequence"/>
</dbReference>
<dbReference type="PANTHER" id="PTHR39596:SF2">
    <property type="entry name" value="HET DOMAIN PROTEIN (AFU_ORTHOLOGUE AFUA_1G17550)-RELATED"/>
    <property type="match status" value="1"/>
</dbReference>
<dbReference type="OrthoDB" id="20872at2759"/>